<dbReference type="SUPFAM" id="SSF53474">
    <property type="entry name" value="alpha/beta-Hydrolases"/>
    <property type="match status" value="2"/>
</dbReference>
<keyword evidence="3" id="KW-1185">Reference proteome</keyword>
<proteinExistence type="predicted"/>
<dbReference type="Pfam" id="PF12146">
    <property type="entry name" value="Hydrolase_4"/>
    <property type="match status" value="2"/>
</dbReference>
<evidence type="ECO:0000313" key="2">
    <source>
        <dbReference type="EMBL" id="KAK9186968.1"/>
    </source>
</evidence>
<dbReference type="PRINTS" id="PR00111">
    <property type="entry name" value="ABHYDROLASE"/>
</dbReference>
<dbReference type="InterPro" id="IPR051044">
    <property type="entry name" value="MAG_DAG_Lipase"/>
</dbReference>
<comment type="caution">
    <text evidence="2">The sequence shown here is derived from an EMBL/GenBank/DDBJ whole genome shotgun (WGS) entry which is preliminary data.</text>
</comment>
<name>A0AAP0LTA2_9ROSI</name>
<dbReference type="InterPro" id="IPR022742">
    <property type="entry name" value="Hydrolase_4"/>
</dbReference>
<dbReference type="EMBL" id="JBCGBO010000007">
    <property type="protein sequence ID" value="KAK9186968.1"/>
    <property type="molecule type" value="Genomic_DNA"/>
</dbReference>
<protein>
    <recommendedName>
        <fullName evidence="1">Serine aminopeptidase S33 domain-containing protein</fullName>
    </recommendedName>
</protein>
<accession>A0AAP0LTA2</accession>
<reference evidence="2 3" key="1">
    <citation type="submission" date="2024-05" db="EMBL/GenBank/DDBJ databases">
        <title>Haplotype-resolved chromosome-level genome assembly of Huyou (Citrus changshanensis).</title>
        <authorList>
            <person name="Miao C."/>
            <person name="Chen W."/>
            <person name="Wu Y."/>
            <person name="Wang L."/>
            <person name="Zhao S."/>
            <person name="Grierson D."/>
            <person name="Xu C."/>
            <person name="Chen K."/>
        </authorList>
    </citation>
    <scope>NUCLEOTIDE SEQUENCE [LARGE SCALE GENOMIC DNA]</scope>
    <source>
        <strain evidence="2">01-14</strain>
        <tissue evidence="2">Leaf</tissue>
    </source>
</reference>
<dbReference type="InterPro" id="IPR029058">
    <property type="entry name" value="AB_hydrolase_fold"/>
</dbReference>
<sequence>MASEIDHNIKYDEEFILNSRRVKLFTCSWIPQNQEPKALIFICHGYAMECSIGMNSTAIRLANEGYACYGIDYQGHGKSAGLSGYIDNFDDLVDDCFNHFTSICEKEENKEKMRYLLGESMGGAMVLLLHRKKPDYFDGAIAENVKPHPLVISVLTKLCKFIPTWKIIPSQDIVDVAFKLPEKRKEIRANPYCYKGRPRLKTGYELMRVSMDLENRLDEVSIPFIVLHGEEDKVTDKAVSVQLFKVASSSDKTMKLYEGMWHGLLYGEPEENTQIVFRDILNWLDERTLIVGLFDVLQAERTESVRYEEDFTENSRGLKLFTCRWLPINQEPKALIFICHGYAMECSITMDSTATRLVNVGYAVYGMDCEGHGKSDGLQAYIENFQNLVDDYDNHFTSICERGENKGKMRFLLGESMGGAMALLLHRKKPDYWSGAILAAPMCKIANDMKPHPVMISILSTLCKWLPKWKAIKGQDIIEIAFKEAAVREQVRANKYCYKGPPRMKTGYELFRISLDLEKRLQEVSLPFLVLHGEQDKVTDQSASKELFEVASSKDKDLKLYPGMWHGLLYGEPLENINIVFRDIINWLDKRVSSGNSEM</sequence>
<organism evidence="2 3">
    <name type="scientific">Citrus x changshan-huyou</name>
    <dbReference type="NCBI Taxonomy" id="2935761"/>
    <lineage>
        <taxon>Eukaryota</taxon>
        <taxon>Viridiplantae</taxon>
        <taxon>Streptophyta</taxon>
        <taxon>Embryophyta</taxon>
        <taxon>Tracheophyta</taxon>
        <taxon>Spermatophyta</taxon>
        <taxon>Magnoliopsida</taxon>
        <taxon>eudicotyledons</taxon>
        <taxon>Gunneridae</taxon>
        <taxon>Pentapetalae</taxon>
        <taxon>rosids</taxon>
        <taxon>malvids</taxon>
        <taxon>Sapindales</taxon>
        <taxon>Rutaceae</taxon>
        <taxon>Aurantioideae</taxon>
        <taxon>Citrus</taxon>
    </lineage>
</organism>
<evidence type="ECO:0000313" key="3">
    <source>
        <dbReference type="Proteomes" id="UP001428341"/>
    </source>
</evidence>
<dbReference type="Gene3D" id="3.40.50.1820">
    <property type="entry name" value="alpha/beta hydrolase"/>
    <property type="match status" value="2"/>
</dbReference>
<dbReference type="PANTHER" id="PTHR11614">
    <property type="entry name" value="PHOSPHOLIPASE-RELATED"/>
    <property type="match status" value="1"/>
</dbReference>
<dbReference type="AlphaFoldDB" id="A0AAP0LTA2"/>
<dbReference type="FunFam" id="3.40.50.1820:FF:000036">
    <property type="entry name" value="Alpha/beta-Hydrolases superfamily protein"/>
    <property type="match status" value="2"/>
</dbReference>
<evidence type="ECO:0000259" key="1">
    <source>
        <dbReference type="Pfam" id="PF12146"/>
    </source>
</evidence>
<dbReference type="Proteomes" id="UP001428341">
    <property type="component" value="Unassembled WGS sequence"/>
</dbReference>
<feature type="domain" description="Serine aminopeptidase S33" evidence="1">
    <location>
        <begin position="330"/>
        <end position="569"/>
    </location>
</feature>
<gene>
    <name evidence="2" type="ORF">WN944_018357</name>
</gene>
<feature type="domain" description="Serine aminopeptidase S33" evidence="1">
    <location>
        <begin position="34"/>
        <end position="269"/>
    </location>
</feature>
<dbReference type="InterPro" id="IPR000073">
    <property type="entry name" value="AB_hydrolase_1"/>
</dbReference>